<proteinExistence type="predicted"/>
<dbReference type="InterPro" id="IPR006118">
    <property type="entry name" value="Recombinase_CS"/>
</dbReference>
<evidence type="ECO:0000313" key="6">
    <source>
        <dbReference type="EMBL" id="MDO1451353.1"/>
    </source>
</evidence>
<dbReference type="InterPro" id="IPR006119">
    <property type="entry name" value="Resolv_N"/>
</dbReference>
<dbReference type="RefSeq" id="WP_302042151.1">
    <property type="nucleotide sequence ID" value="NZ_JAUKPO010000054.1"/>
</dbReference>
<dbReference type="PANTHER" id="PTHR30461:SF2">
    <property type="entry name" value="SERINE RECOMBINASE PINE-RELATED"/>
    <property type="match status" value="1"/>
</dbReference>
<evidence type="ECO:0000313" key="7">
    <source>
        <dbReference type="Proteomes" id="UP001168528"/>
    </source>
</evidence>
<keyword evidence="3" id="KW-0233">DNA recombination</keyword>
<feature type="domain" description="Resolvase/invertase-type recombinase catalytic" evidence="5">
    <location>
        <begin position="3"/>
        <end position="138"/>
    </location>
</feature>
<keyword evidence="1" id="KW-0229">DNA integration</keyword>
<keyword evidence="7" id="KW-1185">Reference proteome</keyword>
<dbReference type="PROSITE" id="PS00397">
    <property type="entry name" value="RECOMBINASES_1"/>
    <property type="match status" value="1"/>
</dbReference>
<reference evidence="6" key="1">
    <citation type="submission" date="2023-07" db="EMBL/GenBank/DDBJ databases">
        <title>The genome sequence of Rhodocytophaga aerolata KACC 12507.</title>
        <authorList>
            <person name="Zhang X."/>
        </authorList>
    </citation>
    <scope>NUCLEOTIDE SEQUENCE</scope>
    <source>
        <strain evidence="6">KACC 12507</strain>
    </source>
</reference>
<comment type="caution">
    <text evidence="6">The sequence shown here is derived from an EMBL/GenBank/DDBJ whole genome shotgun (WGS) entry which is preliminary data.</text>
</comment>
<dbReference type="PROSITE" id="PS51736">
    <property type="entry name" value="RECOMBINASES_3"/>
    <property type="match status" value="1"/>
</dbReference>
<keyword evidence="2" id="KW-0238">DNA-binding</keyword>
<dbReference type="Proteomes" id="UP001168528">
    <property type="component" value="Unassembled WGS sequence"/>
</dbReference>
<dbReference type="SUPFAM" id="SSF53041">
    <property type="entry name" value="Resolvase-like"/>
    <property type="match status" value="1"/>
</dbReference>
<accession>A0ABT8RGX4</accession>
<evidence type="ECO:0000259" key="5">
    <source>
        <dbReference type="PROSITE" id="PS51736"/>
    </source>
</evidence>
<dbReference type="InterPro" id="IPR036162">
    <property type="entry name" value="Resolvase-like_N_sf"/>
</dbReference>
<dbReference type="InterPro" id="IPR050639">
    <property type="entry name" value="SSR_resolvase"/>
</dbReference>
<dbReference type="SMART" id="SM00857">
    <property type="entry name" value="Resolvase"/>
    <property type="match status" value="1"/>
</dbReference>
<protein>
    <submittedName>
        <fullName evidence="6">Recombinase family protein</fullName>
    </submittedName>
</protein>
<name>A0ABT8RGX4_9BACT</name>
<sequence>MKKYVSYLRVSTVKQGQSGLGLQAQRRAVAQFVKDPTLILSEYVEVESGKNNERPELFKAIEGARQKGACLLIAKLDRLSRDAAFIFTLRNTGVDFVCADMPEANTLTIGIFAVLAQHERELISSRTKAALTAKRERGEKTGKAENFHQQGRCRGAATMKKLSVEAKENRQAIELIRLYRGQKNEKGKPMTFEMIAHKLNAAGFLTRRGKAFTKGWVKQLYDRL</sequence>
<gene>
    <name evidence="6" type="ORF">Q0590_34075</name>
</gene>
<evidence type="ECO:0000256" key="3">
    <source>
        <dbReference type="ARBA" id="ARBA00023172"/>
    </source>
</evidence>
<feature type="active site" description="O-(5'-phospho-DNA)-serine intermediate" evidence="4">
    <location>
        <position position="11"/>
    </location>
</feature>
<dbReference type="PANTHER" id="PTHR30461">
    <property type="entry name" value="DNA-INVERTASE FROM LAMBDOID PROPHAGE"/>
    <property type="match status" value="1"/>
</dbReference>
<evidence type="ECO:0000256" key="1">
    <source>
        <dbReference type="ARBA" id="ARBA00022908"/>
    </source>
</evidence>
<evidence type="ECO:0000256" key="2">
    <source>
        <dbReference type="ARBA" id="ARBA00023125"/>
    </source>
</evidence>
<dbReference type="EMBL" id="JAUKPO010000054">
    <property type="protein sequence ID" value="MDO1451353.1"/>
    <property type="molecule type" value="Genomic_DNA"/>
</dbReference>
<dbReference type="Pfam" id="PF00239">
    <property type="entry name" value="Resolvase"/>
    <property type="match status" value="1"/>
</dbReference>
<evidence type="ECO:0000256" key="4">
    <source>
        <dbReference type="PROSITE-ProRule" id="PRU10137"/>
    </source>
</evidence>
<organism evidence="6 7">
    <name type="scientific">Rhodocytophaga aerolata</name>
    <dbReference type="NCBI Taxonomy" id="455078"/>
    <lineage>
        <taxon>Bacteria</taxon>
        <taxon>Pseudomonadati</taxon>
        <taxon>Bacteroidota</taxon>
        <taxon>Cytophagia</taxon>
        <taxon>Cytophagales</taxon>
        <taxon>Rhodocytophagaceae</taxon>
        <taxon>Rhodocytophaga</taxon>
    </lineage>
</organism>
<dbReference type="CDD" id="cd00338">
    <property type="entry name" value="Ser_Recombinase"/>
    <property type="match status" value="1"/>
</dbReference>
<dbReference type="Gene3D" id="3.40.50.1390">
    <property type="entry name" value="Resolvase, N-terminal catalytic domain"/>
    <property type="match status" value="1"/>
</dbReference>